<organism evidence="1 2">
    <name type="scientific">Acidicapsa dinghuensis</name>
    <dbReference type="NCBI Taxonomy" id="2218256"/>
    <lineage>
        <taxon>Bacteria</taxon>
        <taxon>Pseudomonadati</taxon>
        <taxon>Acidobacteriota</taxon>
        <taxon>Terriglobia</taxon>
        <taxon>Terriglobales</taxon>
        <taxon>Acidobacteriaceae</taxon>
        <taxon>Acidicapsa</taxon>
    </lineage>
</organism>
<accession>A0ABW1EDM4</accession>
<proteinExistence type="predicted"/>
<keyword evidence="2" id="KW-1185">Reference proteome</keyword>
<dbReference type="SUPFAM" id="SSF88659">
    <property type="entry name" value="Sigma3 and sigma4 domains of RNA polymerase sigma factors"/>
    <property type="match status" value="1"/>
</dbReference>
<dbReference type="RefSeq" id="WP_377819296.1">
    <property type="nucleotide sequence ID" value="NZ_JBHSPH010000002.1"/>
</dbReference>
<evidence type="ECO:0000313" key="1">
    <source>
        <dbReference type="EMBL" id="MFC5862203.1"/>
    </source>
</evidence>
<name>A0ABW1EDM4_9BACT</name>
<sequence>MAITQLGDDSLAPELMELAIQQTAEHLAGLSPIEADEASEILLHFYRNAVRRRQRSDAHLHFLGTNAEVEVLSRSTDGLQKSVEAEIDLDTILDDTPPDVRLALLMRLGARRSWKEIARTTSKSVDAIRMSCKRELIRIRKKLGIRDPEN</sequence>
<evidence type="ECO:0000313" key="2">
    <source>
        <dbReference type="Proteomes" id="UP001596091"/>
    </source>
</evidence>
<protein>
    <recommendedName>
        <fullName evidence="3">Sigma-70 family RNA polymerase sigma factor</fullName>
    </recommendedName>
</protein>
<dbReference type="Proteomes" id="UP001596091">
    <property type="component" value="Unassembled WGS sequence"/>
</dbReference>
<gene>
    <name evidence="1" type="ORF">ACFPT7_07855</name>
</gene>
<dbReference type="EMBL" id="JBHSPH010000002">
    <property type="protein sequence ID" value="MFC5862203.1"/>
    <property type="molecule type" value="Genomic_DNA"/>
</dbReference>
<dbReference type="InterPro" id="IPR013324">
    <property type="entry name" value="RNA_pol_sigma_r3/r4-like"/>
</dbReference>
<dbReference type="InterPro" id="IPR036388">
    <property type="entry name" value="WH-like_DNA-bd_sf"/>
</dbReference>
<reference evidence="2" key="1">
    <citation type="journal article" date="2019" name="Int. J. Syst. Evol. Microbiol.">
        <title>The Global Catalogue of Microorganisms (GCM) 10K type strain sequencing project: providing services to taxonomists for standard genome sequencing and annotation.</title>
        <authorList>
            <consortium name="The Broad Institute Genomics Platform"/>
            <consortium name="The Broad Institute Genome Sequencing Center for Infectious Disease"/>
            <person name="Wu L."/>
            <person name="Ma J."/>
        </authorList>
    </citation>
    <scope>NUCLEOTIDE SEQUENCE [LARGE SCALE GENOMIC DNA]</scope>
    <source>
        <strain evidence="2">JCM 4087</strain>
    </source>
</reference>
<comment type="caution">
    <text evidence="1">The sequence shown here is derived from an EMBL/GenBank/DDBJ whole genome shotgun (WGS) entry which is preliminary data.</text>
</comment>
<dbReference type="Gene3D" id="1.10.10.10">
    <property type="entry name" value="Winged helix-like DNA-binding domain superfamily/Winged helix DNA-binding domain"/>
    <property type="match status" value="1"/>
</dbReference>
<evidence type="ECO:0008006" key="3">
    <source>
        <dbReference type="Google" id="ProtNLM"/>
    </source>
</evidence>